<accession>A0A5C8HLC1</accession>
<feature type="domain" description="Radical SAM core" evidence="5">
    <location>
        <begin position="120"/>
        <end position="342"/>
    </location>
</feature>
<evidence type="ECO:0000256" key="1">
    <source>
        <dbReference type="ARBA" id="ARBA00022691"/>
    </source>
</evidence>
<keyword evidence="3" id="KW-0408">Iron</keyword>
<evidence type="ECO:0000313" key="7">
    <source>
        <dbReference type="Proteomes" id="UP000321196"/>
    </source>
</evidence>
<dbReference type="InterPro" id="IPR007197">
    <property type="entry name" value="rSAM"/>
</dbReference>
<keyword evidence="4" id="KW-0411">Iron-sulfur</keyword>
<dbReference type="OrthoDB" id="9782387at2"/>
<dbReference type="GO" id="GO:0046872">
    <property type="term" value="F:metal ion binding"/>
    <property type="evidence" value="ECO:0007669"/>
    <property type="project" value="UniProtKB-KW"/>
</dbReference>
<dbReference type="InterPro" id="IPR058240">
    <property type="entry name" value="rSAM_sf"/>
</dbReference>
<organism evidence="6 7">
    <name type="scientific">Microbacterium mitrae</name>
    <dbReference type="NCBI Taxonomy" id="664640"/>
    <lineage>
        <taxon>Bacteria</taxon>
        <taxon>Bacillati</taxon>
        <taxon>Actinomycetota</taxon>
        <taxon>Actinomycetes</taxon>
        <taxon>Micrococcales</taxon>
        <taxon>Microbacteriaceae</taxon>
        <taxon>Microbacterium</taxon>
    </lineage>
</organism>
<keyword evidence="2" id="KW-0479">Metal-binding</keyword>
<dbReference type="GO" id="GO:0051536">
    <property type="term" value="F:iron-sulfur cluster binding"/>
    <property type="evidence" value="ECO:0007669"/>
    <property type="project" value="UniProtKB-KW"/>
</dbReference>
<evidence type="ECO:0000256" key="4">
    <source>
        <dbReference type="ARBA" id="ARBA00023014"/>
    </source>
</evidence>
<dbReference type="PANTHER" id="PTHR43306:SF1">
    <property type="entry name" value="7,8-DIHYDRO-6-HYDROXYMETHYLPTERIN DIMETHYLTRANSFERASE"/>
    <property type="match status" value="1"/>
</dbReference>
<dbReference type="Pfam" id="PF23545">
    <property type="entry name" value="Zn_ribbon_HMPTM"/>
    <property type="match status" value="1"/>
</dbReference>
<dbReference type="InterPro" id="IPR013785">
    <property type="entry name" value="Aldolase_TIM"/>
</dbReference>
<evidence type="ECO:0000259" key="5">
    <source>
        <dbReference type="PROSITE" id="PS51918"/>
    </source>
</evidence>
<dbReference type="InterPro" id="IPR034474">
    <property type="entry name" value="Methyltransferase_Class_D"/>
</dbReference>
<reference evidence="6 7" key="1">
    <citation type="submission" date="2019-08" db="EMBL/GenBank/DDBJ databases">
        <authorList>
            <person name="Dong K."/>
        </authorList>
    </citation>
    <scope>NUCLEOTIDE SEQUENCE [LARGE SCALE GENOMIC DNA]</scope>
    <source>
        <strain evidence="6 7">M4-8</strain>
    </source>
</reference>
<dbReference type="PANTHER" id="PTHR43306">
    <property type="entry name" value="7,8-DIHYDRO-6-HYDROXYMETHYLPTERIN DIMETHYLTRANSFERASE"/>
    <property type="match status" value="1"/>
</dbReference>
<protein>
    <submittedName>
        <fullName evidence="6">Radical SAM protein</fullName>
    </submittedName>
</protein>
<dbReference type="Proteomes" id="UP000321196">
    <property type="component" value="Unassembled WGS sequence"/>
</dbReference>
<name>A0A5C8HLC1_9MICO</name>
<gene>
    <name evidence="6" type="ORF">FVP60_12810</name>
</gene>
<evidence type="ECO:0000256" key="3">
    <source>
        <dbReference type="ARBA" id="ARBA00023004"/>
    </source>
</evidence>
<keyword evidence="1" id="KW-0949">S-adenosyl-L-methionine</keyword>
<dbReference type="GO" id="GO:0003824">
    <property type="term" value="F:catalytic activity"/>
    <property type="evidence" value="ECO:0007669"/>
    <property type="project" value="InterPro"/>
</dbReference>
<dbReference type="InterPro" id="IPR056488">
    <property type="entry name" value="Zn_ribbon_HMPTM"/>
</dbReference>
<dbReference type="SFLD" id="SFLDS00029">
    <property type="entry name" value="Radical_SAM"/>
    <property type="match status" value="1"/>
</dbReference>
<evidence type="ECO:0000256" key="2">
    <source>
        <dbReference type="ARBA" id="ARBA00022723"/>
    </source>
</evidence>
<comment type="caution">
    <text evidence="6">The sequence shown here is derived from an EMBL/GenBank/DDBJ whole genome shotgun (WGS) entry which is preliminary data.</text>
</comment>
<dbReference type="EMBL" id="VRSW01000006">
    <property type="protein sequence ID" value="TXK02751.1"/>
    <property type="molecule type" value="Genomic_DNA"/>
</dbReference>
<dbReference type="PROSITE" id="PS51918">
    <property type="entry name" value="RADICAL_SAM"/>
    <property type="match status" value="1"/>
</dbReference>
<dbReference type="SFLD" id="SFLDG01067">
    <property type="entry name" value="SPASM/twitch_domain_containing"/>
    <property type="match status" value="1"/>
</dbReference>
<dbReference type="Gene3D" id="3.20.20.70">
    <property type="entry name" value="Aldolase class I"/>
    <property type="match status" value="1"/>
</dbReference>
<dbReference type="SUPFAM" id="SSF102114">
    <property type="entry name" value="Radical SAM enzymes"/>
    <property type="match status" value="1"/>
</dbReference>
<dbReference type="CDD" id="cd01335">
    <property type="entry name" value="Radical_SAM"/>
    <property type="match status" value="1"/>
</dbReference>
<dbReference type="AlphaFoldDB" id="A0A5C8HLC1"/>
<keyword evidence="7" id="KW-1185">Reference proteome</keyword>
<proteinExistence type="predicted"/>
<sequence>MRPRWYRAAMTNSSPGQPLRDYRVHRYVNAFCPVCHEEEPDRSLDQVARLSGWLAVEGDTVYLERGCQTHGLIRTLYDESAEILSYLEEWTAPTKVHVPDVRGNFKPVPSAYLDGLPEMQTQHTCILLEDLTDHCNLRCPTCFAESGPAASAVAPLAEVLASVDARLARENNRIDVLMLSGGEPTLYPWLEQLIEQLAARPVVRILLNSNGLRIANDDEFVAFLKKHRERVEIYLQYDGTSAEASKFHRGADIRRFKERAIERLSAAGVFMTLTMTAAKGVNDGEIGEVIRVAQATPYVGGVTVQPVFGSGRNSGIDANDRLTHTGVLARLAPQTDGAITSRDLTALPCSHPHCCSVGYFLKDDSGQWRSLTSLIGHDKLKQFLDLEPDLIANRIADSSINASMKEAVKNSLLDLFSEQSSLSHPSMSSIWRDICVNCDIGIGTLTALATTVLPGQHKRLRKMLGERILRITVKPFMDINTMIEERLTQCCVHVATVNDETAAHQCAPFCAVQAWAPLSRQRISTATARNAQPVGLGPVISVRGGDADGGGGAVGADVGVGGGLGGGGRVTVPDGAVSAHD</sequence>
<evidence type="ECO:0000313" key="6">
    <source>
        <dbReference type="EMBL" id="TXK02751.1"/>
    </source>
</evidence>
<dbReference type="Pfam" id="PF04055">
    <property type="entry name" value="Radical_SAM"/>
    <property type="match status" value="1"/>
</dbReference>